<dbReference type="InterPro" id="IPR058323">
    <property type="entry name" value="DUF8010"/>
</dbReference>
<evidence type="ECO:0000313" key="4">
    <source>
        <dbReference type="Proteomes" id="UP000622552"/>
    </source>
</evidence>
<accession>A0A8J7KNX6</accession>
<reference evidence="3" key="1">
    <citation type="submission" date="2020-11" db="EMBL/GenBank/DDBJ databases">
        <title>Sequencing the genomes of 1000 actinobacteria strains.</title>
        <authorList>
            <person name="Klenk H.-P."/>
        </authorList>
    </citation>
    <scope>NUCLEOTIDE SEQUENCE</scope>
    <source>
        <strain evidence="3">DSM 45356</strain>
    </source>
</reference>
<gene>
    <name evidence="3" type="ORF">IW245_006930</name>
</gene>
<protein>
    <submittedName>
        <fullName evidence="3">Uncharacterized protein</fullName>
    </submittedName>
</protein>
<evidence type="ECO:0000259" key="2">
    <source>
        <dbReference type="Pfam" id="PF26572"/>
    </source>
</evidence>
<evidence type="ECO:0000259" key="1">
    <source>
        <dbReference type="Pfam" id="PF26035"/>
    </source>
</evidence>
<sequence length="188" mass="20070">MSPRTGGDLGAFCARVVRFDPGTLVRLSGGAVWARLPFDVLVTRPVEAGSGDVTYRADELLEAAVSPPPSRDAEWRGALPRAAGRTLEEIPAVELRRIADAAAATLRDAPPTLGERRVRDALLEHVAITVSTDDGESAEIPLRLVLGLTRMGFLGEAPVAVRRSGGWTGLVGEFGAAWYRPALTFRTI</sequence>
<evidence type="ECO:0000313" key="3">
    <source>
        <dbReference type="EMBL" id="MBG6140736.1"/>
    </source>
</evidence>
<organism evidence="3 4">
    <name type="scientific">Longispora fulva</name>
    <dbReference type="NCBI Taxonomy" id="619741"/>
    <lineage>
        <taxon>Bacteria</taxon>
        <taxon>Bacillati</taxon>
        <taxon>Actinomycetota</taxon>
        <taxon>Actinomycetes</taxon>
        <taxon>Micromonosporales</taxon>
        <taxon>Micromonosporaceae</taxon>
        <taxon>Longispora</taxon>
    </lineage>
</organism>
<dbReference type="AlphaFoldDB" id="A0A8J7KNX6"/>
<proteinExistence type="predicted"/>
<comment type="caution">
    <text evidence="3">The sequence shown here is derived from an EMBL/GenBank/DDBJ whole genome shotgun (WGS) entry which is preliminary data.</text>
</comment>
<dbReference type="RefSeq" id="WP_197007254.1">
    <property type="nucleotide sequence ID" value="NZ_BONS01000019.1"/>
</dbReference>
<dbReference type="InterPro" id="IPR058498">
    <property type="entry name" value="DUF8185"/>
</dbReference>
<dbReference type="Proteomes" id="UP000622552">
    <property type="component" value="Unassembled WGS sequence"/>
</dbReference>
<feature type="domain" description="DUF8185" evidence="2">
    <location>
        <begin position="80"/>
        <end position="182"/>
    </location>
</feature>
<feature type="domain" description="DUF8010" evidence="1">
    <location>
        <begin position="4"/>
        <end position="66"/>
    </location>
</feature>
<dbReference type="EMBL" id="JADOUF010000001">
    <property type="protein sequence ID" value="MBG6140736.1"/>
    <property type="molecule type" value="Genomic_DNA"/>
</dbReference>
<name>A0A8J7KNX6_9ACTN</name>
<keyword evidence="4" id="KW-1185">Reference proteome</keyword>
<dbReference type="Pfam" id="PF26572">
    <property type="entry name" value="DUF8185"/>
    <property type="match status" value="1"/>
</dbReference>
<dbReference type="Pfam" id="PF26035">
    <property type="entry name" value="DUF8010"/>
    <property type="match status" value="1"/>
</dbReference>